<accession>W2PRT6</accession>
<dbReference type="RefSeq" id="XP_008911447.1">
    <property type="nucleotide sequence ID" value="XM_008913199.1"/>
</dbReference>
<dbReference type="AlphaFoldDB" id="W2PRT6"/>
<evidence type="ECO:0000256" key="4">
    <source>
        <dbReference type="ARBA" id="ARBA00022525"/>
    </source>
</evidence>
<dbReference type="GO" id="GO:0005576">
    <property type="term" value="C:extracellular region"/>
    <property type="evidence" value="ECO:0007669"/>
    <property type="project" value="UniProtKB-SubCell"/>
</dbReference>
<reference evidence="9" key="1">
    <citation type="submission" date="2011-12" db="EMBL/GenBank/DDBJ databases">
        <authorList>
            <consortium name="The Broad Institute Genome Sequencing Platform"/>
            <person name="Russ C."/>
            <person name="Tyler B."/>
            <person name="Panabieres F."/>
            <person name="Shan W."/>
            <person name="Tripathy S."/>
            <person name="Grunwald N."/>
            <person name="Machado M."/>
            <person name="Young S.K."/>
            <person name="Zeng Q."/>
            <person name="Gargeya S."/>
            <person name="Fitzgerald M."/>
            <person name="Haas B."/>
            <person name="Abouelleil A."/>
            <person name="Alvarado L."/>
            <person name="Arachchi H.M."/>
            <person name="Berlin A."/>
            <person name="Chapman S.B."/>
            <person name="Gearin G."/>
            <person name="Goldberg J."/>
            <person name="Griggs A."/>
            <person name="Gujja S."/>
            <person name="Hansen M."/>
            <person name="Heiman D."/>
            <person name="Howarth C."/>
            <person name="Larimer J."/>
            <person name="Lui A."/>
            <person name="MacDonald P.J.P."/>
            <person name="McCowen C."/>
            <person name="Montmayeur A."/>
            <person name="Murphy C."/>
            <person name="Neiman D."/>
            <person name="Pearson M."/>
            <person name="Priest M."/>
            <person name="Roberts A."/>
            <person name="Saif S."/>
            <person name="Shea T."/>
            <person name="Sisk P."/>
            <person name="Stolte C."/>
            <person name="Sykes S."/>
            <person name="Wortman J."/>
            <person name="Nusbaum C."/>
            <person name="Birren B."/>
        </authorList>
    </citation>
    <scope>NUCLEOTIDE SEQUENCE [LARGE SCALE GENOMIC DNA]</scope>
    <source>
        <strain evidence="9">INRA-310</strain>
    </source>
</reference>
<organism evidence="8 9">
    <name type="scientific">Phytophthora nicotianae (strain INRA-310)</name>
    <name type="common">Phytophthora parasitica</name>
    <dbReference type="NCBI Taxonomy" id="761204"/>
    <lineage>
        <taxon>Eukaryota</taxon>
        <taxon>Sar</taxon>
        <taxon>Stramenopiles</taxon>
        <taxon>Oomycota</taxon>
        <taxon>Peronosporomycetes</taxon>
        <taxon>Peronosporales</taxon>
        <taxon>Peronosporaceae</taxon>
        <taxon>Phytophthora</taxon>
    </lineage>
</organism>
<dbReference type="EMBL" id="KI669612">
    <property type="protein sequence ID" value="ETN03331.1"/>
    <property type="molecule type" value="Genomic_DNA"/>
</dbReference>
<keyword evidence="4" id="KW-0964">Secreted</keyword>
<proteinExistence type="inferred from homology"/>
<feature type="domain" description="RxLR effector PexRD54 WY" evidence="7">
    <location>
        <begin position="18"/>
        <end position="56"/>
    </location>
</feature>
<evidence type="ECO:0000256" key="3">
    <source>
        <dbReference type="ARBA" id="ARBA00010400"/>
    </source>
</evidence>
<comment type="subcellular location">
    <subcellularLocation>
        <location evidence="1">Host cell</location>
    </subcellularLocation>
    <subcellularLocation>
        <location evidence="2">Secreted</location>
    </subcellularLocation>
</comment>
<dbReference type="Proteomes" id="UP000018817">
    <property type="component" value="Unassembled WGS sequence"/>
</dbReference>
<evidence type="ECO:0000256" key="1">
    <source>
        <dbReference type="ARBA" id="ARBA00004340"/>
    </source>
</evidence>
<dbReference type="VEuPathDB" id="FungiDB:PPTG_16360"/>
<dbReference type="GO" id="GO:0043657">
    <property type="term" value="C:host cell"/>
    <property type="evidence" value="ECO:0007669"/>
    <property type="project" value="UniProtKB-SubCell"/>
</dbReference>
<comment type="similarity">
    <text evidence="3">Belongs to the RxLR effector family.</text>
</comment>
<dbReference type="Pfam" id="PF22748">
    <property type="entry name" value="PexRD54_WY"/>
    <property type="match status" value="1"/>
</dbReference>
<evidence type="ECO:0000313" key="8">
    <source>
        <dbReference type="EMBL" id="ETN03331.1"/>
    </source>
</evidence>
<evidence type="ECO:0000256" key="5">
    <source>
        <dbReference type="ARBA" id="ARBA00022729"/>
    </source>
</evidence>
<name>W2PRT6_PHYN3</name>
<evidence type="ECO:0000313" key="9">
    <source>
        <dbReference type="Proteomes" id="UP000018817"/>
    </source>
</evidence>
<keyword evidence="6" id="KW-0843">Virulence</keyword>
<sequence length="116" mass="13290">MDVQDTKNMAEQLQTELFQRWMKKGQIPSEIFKMLNLDLAGNKLFTNPTLVTWKKYLSAFNREDTDKKTTLWATLRAHGYDDNSALNASVLAGSWKISGLRFFAATTQQSRKQPSD</sequence>
<dbReference type="GeneID" id="20185452"/>
<evidence type="ECO:0000256" key="2">
    <source>
        <dbReference type="ARBA" id="ARBA00004613"/>
    </source>
</evidence>
<evidence type="ECO:0000259" key="7">
    <source>
        <dbReference type="Pfam" id="PF22748"/>
    </source>
</evidence>
<reference evidence="8 9" key="2">
    <citation type="submission" date="2013-11" db="EMBL/GenBank/DDBJ databases">
        <title>The Genome Sequence of Phytophthora parasitica INRA-310.</title>
        <authorList>
            <consortium name="The Broad Institute Genomics Platform"/>
            <person name="Russ C."/>
            <person name="Tyler B."/>
            <person name="Panabieres F."/>
            <person name="Shan W."/>
            <person name="Tripathy S."/>
            <person name="Grunwald N."/>
            <person name="Machado M."/>
            <person name="Johnson C.S."/>
            <person name="Arredondo F."/>
            <person name="Hong C."/>
            <person name="Coffey M."/>
            <person name="Young S.K."/>
            <person name="Zeng Q."/>
            <person name="Gargeya S."/>
            <person name="Fitzgerald M."/>
            <person name="Abouelleil A."/>
            <person name="Alvarado L."/>
            <person name="Chapman S.B."/>
            <person name="Gainer-Dewar J."/>
            <person name="Goldberg J."/>
            <person name="Griggs A."/>
            <person name="Gujja S."/>
            <person name="Hansen M."/>
            <person name="Howarth C."/>
            <person name="Imamovic A."/>
            <person name="Ireland A."/>
            <person name="Larimer J."/>
            <person name="McCowan C."/>
            <person name="Murphy C."/>
            <person name="Pearson M."/>
            <person name="Poon T.W."/>
            <person name="Priest M."/>
            <person name="Roberts A."/>
            <person name="Saif S."/>
            <person name="Shea T."/>
            <person name="Sykes S."/>
            <person name="Wortman J."/>
            <person name="Nusbaum C."/>
            <person name="Birren B."/>
        </authorList>
    </citation>
    <scope>NUCLEOTIDE SEQUENCE [LARGE SCALE GENOMIC DNA]</scope>
    <source>
        <strain evidence="8 9">INRA-310</strain>
    </source>
</reference>
<dbReference type="InterPro" id="IPR054463">
    <property type="entry name" value="PexRD54_WY"/>
</dbReference>
<evidence type="ECO:0000256" key="6">
    <source>
        <dbReference type="ARBA" id="ARBA00023026"/>
    </source>
</evidence>
<gene>
    <name evidence="8" type="ORF">PPTG_16360</name>
</gene>
<protein>
    <recommendedName>
        <fullName evidence="7">RxLR effector PexRD54 WY domain-containing protein</fullName>
    </recommendedName>
</protein>
<keyword evidence="5" id="KW-0732">Signal</keyword>